<dbReference type="InterPro" id="IPR016017">
    <property type="entry name" value="GDNF/GAS1"/>
</dbReference>
<name>A0A9N7YVB9_PLEPL</name>
<gene>
    <name evidence="8" type="ORF">PLEPLA_LOCUS33488</name>
</gene>
<reference evidence="8" key="1">
    <citation type="submission" date="2020-03" db="EMBL/GenBank/DDBJ databases">
        <authorList>
            <person name="Weist P."/>
        </authorList>
    </citation>
    <scope>NUCLEOTIDE SEQUENCE</scope>
</reference>
<keyword evidence="2" id="KW-1003">Cell membrane</keyword>
<protein>
    <recommendedName>
        <fullName evidence="7">GDNF/GAS1 domain-containing protein</fullName>
    </recommendedName>
</protein>
<feature type="chain" id="PRO_5040145656" description="GDNF/GAS1 domain-containing protein" evidence="6">
    <location>
        <begin position="29"/>
        <end position="302"/>
    </location>
</feature>
<keyword evidence="3 6" id="KW-0732">Signal</keyword>
<proteinExistence type="predicted"/>
<sequence length="302" mass="33499">MAGRAILMERAAVLICSVFILTVGLCVGSPSHSRRLVCWKAILKCHGEPECHYAYDQYLYACASVLTGERKKCPSHCISSLIQLNLTHSGPALEDCDCALDPVCRGTKQAIEPCLPRTSTLGCTEARRQCETDPACSSAMRDYLFHCRKLFGGERCTDGCRRVIANMRSISKAQQLDTCVCDGAERNVCEYIKVSMKTFCYDPDDRFAGSGFSDTEDDSEDDYADQADYQYVEDSGVSIPWSGGVREEAAGHEEDGVFCVIFSLRPFGLTHVIANQRAVVHSFHGVRDEEEEEVEKEDTKHS</sequence>
<evidence type="ECO:0000256" key="6">
    <source>
        <dbReference type="SAM" id="SignalP"/>
    </source>
</evidence>
<dbReference type="Proteomes" id="UP001153269">
    <property type="component" value="Unassembled WGS sequence"/>
</dbReference>
<comment type="caution">
    <text evidence="8">The sequence shown here is derived from an EMBL/GenBank/DDBJ whole genome shotgun (WGS) entry which is preliminary data.</text>
</comment>
<keyword evidence="4" id="KW-0472">Membrane</keyword>
<keyword evidence="9" id="KW-1185">Reference proteome</keyword>
<evidence type="ECO:0000256" key="4">
    <source>
        <dbReference type="ARBA" id="ARBA00023136"/>
    </source>
</evidence>
<dbReference type="Pfam" id="PF02351">
    <property type="entry name" value="GDNF"/>
    <property type="match status" value="1"/>
</dbReference>
<feature type="domain" description="GDNF/GAS1" evidence="7">
    <location>
        <begin position="123"/>
        <end position="200"/>
    </location>
</feature>
<evidence type="ECO:0000313" key="8">
    <source>
        <dbReference type="EMBL" id="CAB1445751.1"/>
    </source>
</evidence>
<dbReference type="EMBL" id="CADEAL010003779">
    <property type="protein sequence ID" value="CAB1445751.1"/>
    <property type="molecule type" value="Genomic_DNA"/>
</dbReference>
<evidence type="ECO:0000256" key="3">
    <source>
        <dbReference type="ARBA" id="ARBA00022729"/>
    </source>
</evidence>
<dbReference type="PANTHER" id="PTHR16840">
    <property type="entry name" value="GROWTH ARREST-SPECIFIC PROTEIN 1"/>
    <property type="match status" value="1"/>
</dbReference>
<feature type="signal peptide" evidence="6">
    <location>
        <begin position="1"/>
        <end position="28"/>
    </location>
</feature>
<comment type="subcellular location">
    <subcellularLocation>
        <location evidence="1">Cell membrane</location>
    </subcellularLocation>
</comment>
<evidence type="ECO:0000256" key="1">
    <source>
        <dbReference type="ARBA" id="ARBA00004236"/>
    </source>
</evidence>
<evidence type="ECO:0000256" key="2">
    <source>
        <dbReference type="ARBA" id="ARBA00022475"/>
    </source>
</evidence>
<evidence type="ECO:0000313" key="9">
    <source>
        <dbReference type="Proteomes" id="UP001153269"/>
    </source>
</evidence>
<feature type="domain" description="GDNF/GAS1" evidence="7">
    <location>
        <begin position="38"/>
        <end position="114"/>
    </location>
</feature>
<organism evidence="8 9">
    <name type="scientific">Pleuronectes platessa</name>
    <name type="common">European plaice</name>
    <dbReference type="NCBI Taxonomy" id="8262"/>
    <lineage>
        <taxon>Eukaryota</taxon>
        <taxon>Metazoa</taxon>
        <taxon>Chordata</taxon>
        <taxon>Craniata</taxon>
        <taxon>Vertebrata</taxon>
        <taxon>Euteleostomi</taxon>
        <taxon>Actinopterygii</taxon>
        <taxon>Neopterygii</taxon>
        <taxon>Teleostei</taxon>
        <taxon>Neoteleostei</taxon>
        <taxon>Acanthomorphata</taxon>
        <taxon>Carangaria</taxon>
        <taxon>Pleuronectiformes</taxon>
        <taxon>Pleuronectoidei</taxon>
        <taxon>Pleuronectidae</taxon>
        <taxon>Pleuronectes</taxon>
    </lineage>
</organism>
<dbReference type="PANTHER" id="PTHR16840:SF7">
    <property type="entry name" value="GROWTH ARREST-SPECIFIC 1B"/>
    <property type="match status" value="1"/>
</dbReference>
<evidence type="ECO:0000256" key="5">
    <source>
        <dbReference type="ARBA" id="ARBA00023180"/>
    </source>
</evidence>
<dbReference type="AlphaFoldDB" id="A0A9N7YVB9"/>
<keyword evidence="5" id="KW-0325">Glycoprotein</keyword>
<dbReference type="GO" id="GO:0051726">
    <property type="term" value="P:regulation of cell cycle"/>
    <property type="evidence" value="ECO:0007669"/>
    <property type="project" value="InterPro"/>
</dbReference>
<dbReference type="InterPro" id="IPR039596">
    <property type="entry name" value="GAS1"/>
</dbReference>
<dbReference type="GO" id="GO:0005886">
    <property type="term" value="C:plasma membrane"/>
    <property type="evidence" value="ECO:0007669"/>
    <property type="project" value="UniProtKB-SubCell"/>
</dbReference>
<evidence type="ECO:0000259" key="7">
    <source>
        <dbReference type="SMART" id="SM00907"/>
    </source>
</evidence>
<dbReference type="SMART" id="SM00907">
    <property type="entry name" value="GDNF"/>
    <property type="match status" value="2"/>
</dbReference>
<accession>A0A9N7YVB9</accession>